<reference evidence="1 2" key="1">
    <citation type="submission" date="2014-09" db="EMBL/GenBank/DDBJ databases">
        <authorList>
            <person name="Martin A.A."/>
        </authorList>
    </citation>
    <scope>NUCLEOTIDE SEQUENCE</scope>
    <source>
        <strain evidence="2">ED321</strain>
        <strain evidence="1">ED321 Heterogonic</strain>
    </source>
</reference>
<accession>A0A090LMD0</accession>
<dbReference type="EMBL" id="LN609530">
    <property type="protein sequence ID" value="CEF70901.1"/>
    <property type="molecule type" value="Genomic_DNA"/>
</dbReference>
<dbReference type="RefSeq" id="XP_024510097.1">
    <property type="nucleotide sequence ID" value="XM_024644549.1"/>
</dbReference>
<proteinExistence type="predicted"/>
<evidence type="ECO:0000313" key="3">
    <source>
        <dbReference type="WBParaSite" id="SRAE_X000023100.1"/>
    </source>
</evidence>
<dbReference type="WormBase" id="SRAE_X000023100">
    <property type="protein sequence ID" value="SRP09696"/>
    <property type="gene ID" value="WBGene00265787"/>
</dbReference>
<evidence type="ECO:0000313" key="4">
    <source>
        <dbReference type="WormBase" id="SRAE_X000023100"/>
    </source>
</evidence>
<protein>
    <submittedName>
        <fullName evidence="3">F-box domain-containing protein</fullName>
    </submittedName>
</protein>
<gene>
    <name evidence="1 3 4" type="ORF">SRAE_X000023100</name>
</gene>
<organism evidence="1">
    <name type="scientific">Strongyloides ratti</name>
    <name type="common">Parasitic roundworm</name>
    <dbReference type="NCBI Taxonomy" id="34506"/>
    <lineage>
        <taxon>Eukaryota</taxon>
        <taxon>Metazoa</taxon>
        <taxon>Ecdysozoa</taxon>
        <taxon>Nematoda</taxon>
        <taxon>Chromadorea</taxon>
        <taxon>Rhabditida</taxon>
        <taxon>Tylenchina</taxon>
        <taxon>Panagrolaimomorpha</taxon>
        <taxon>Strongyloidoidea</taxon>
        <taxon>Strongyloididae</taxon>
        <taxon>Strongyloides</taxon>
    </lineage>
</organism>
<dbReference type="AlphaFoldDB" id="A0A090LMD0"/>
<name>A0A090LMD0_STRRB</name>
<sequence length="534" mass="62096">MENETSLVNVMEINLVRNSVFEQIPSIKDISNLAKTCRLLYLYAQGSTLTKEIMWFRDIQTIVIKPNEENIQNLKPLKLKDIIFEKDGNILNVFESAKCFFGETIPIWNCLTFNICNSVIKFKKRDRVPIIKKLVREMNMNCELRKDARILNFLIKSNDNHHMILHALGYMKHDNIIRIIVPATIFMLDSFYNKKLECSIFEGFPKLSEISIITGPNVGNYVDNDFKEHIIGHVLKEFSKKKNPKILLSDSDYAYENSPILVDTILKLAAKYQIRFTCNGYYLFNKLNKFVCPVEEGNLTIGKLLASVSLSFSSSMTFPETMKRLQSHANFEELKLKFHFFNIKNILNKLNEYNYGSISLENCTNLKDVQFVFTDYSTMINSFDNYEWIQKISLENVKCLATLMPNSVEKLELWYINGITREVTDTLVKYMPKIKILKTYKVTSIDSDWLKAFQNLYVYIYYGNTAVEIPSTVKVLNIRNTDIYGGGNEEPIGQETVDTYLAKFSKCVKNGENDYIFFNDLNDWETFKLTIREI</sequence>
<keyword evidence="2" id="KW-1185">Reference proteome</keyword>
<evidence type="ECO:0000313" key="1">
    <source>
        <dbReference type="EMBL" id="CEF70901.1"/>
    </source>
</evidence>
<dbReference type="WBParaSite" id="SRAE_X000023100.1">
    <property type="protein sequence ID" value="SRAE_X000023100.1"/>
    <property type="gene ID" value="WBGene00265787"/>
</dbReference>
<dbReference type="CTD" id="36383281"/>
<evidence type="ECO:0000313" key="2">
    <source>
        <dbReference type="Proteomes" id="UP000035682"/>
    </source>
</evidence>
<reference evidence="3" key="2">
    <citation type="submission" date="2020-12" db="UniProtKB">
        <authorList>
            <consortium name="WormBaseParasite"/>
        </authorList>
    </citation>
    <scope>IDENTIFICATION</scope>
</reference>
<dbReference type="Proteomes" id="UP000035682">
    <property type="component" value="Unplaced"/>
</dbReference>
<dbReference type="GeneID" id="36383281"/>